<protein>
    <submittedName>
        <fullName evidence="5">RsfA family transcriptional regulator</fullName>
    </submittedName>
</protein>
<dbReference type="RefSeq" id="WP_380704515.1">
    <property type="nucleotide sequence ID" value="NZ_JBHSAP010000009.1"/>
</dbReference>
<dbReference type="EMBL" id="JBHSAP010000009">
    <property type="protein sequence ID" value="MFC4077040.1"/>
    <property type="molecule type" value="Genomic_DNA"/>
</dbReference>
<evidence type="ECO:0000259" key="4">
    <source>
        <dbReference type="PROSITE" id="PS51294"/>
    </source>
</evidence>
<name>A0ABV8JFA8_9BACL</name>
<dbReference type="PROSITE" id="PS51294">
    <property type="entry name" value="HTH_MYB"/>
    <property type="match status" value="1"/>
</dbReference>
<gene>
    <name evidence="5" type="ORF">ACFOUO_09460</name>
</gene>
<reference evidence="6" key="1">
    <citation type="journal article" date="2019" name="Int. J. Syst. Evol. Microbiol.">
        <title>The Global Catalogue of Microorganisms (GCM) 10K type strain sequencing project: providing services to taxonomists for standard genome sequencing and annotation.</title>
        <authorList>
            <consortium name="The Broad Institute Genomics Platform"/>
            <consortium name="The Broad Institute Genome Sequencing Center for Infectious Disease"/>
            <person name="Wu L."/>
            <person name="Ma J."/>
        </authorList>
    </citation>
    <scope>NUCLEOTIDE SEQUENCE [LARGE SCALE GENOMIC DNA]</scope>
    <source>
        <strain evidence="6">IBRC-M 10813</strain>
    </source>
</reference>
<dbReference type="SUPFAM" id="SSF46689">
    <property type="entry name" value="Homeodomain-like"/>
    <property type="match status" value="1"/>
</dbReference>
<organism evidence="5 6">
    <name type="scientific">Salinithrix halophila</name>
    <dbReference type="NCBI Taxonomy" id="1485204"/>
    <lineage>
        <taxon>Bacteria</taxon>
        <taxon>Bacillati</taxon>
        <taxon>Bacillota</taxon>
        <taxon>Bacilli</taxon>
        <taxon>Bacillales</taxon>
        <taxon>Thermoactinomycetaceae</taxon>
        <taxon>Salinithrix</taxon>
    </lineage>
</organism>
<keyword evidence="6" id="KW-1185">Reference proteome</keyword>
<feature type="coiled-coil region" evidence="1">
    <location>
        <begin position="91"/>
        <end position="132"/>
    </location>
</feature>
<evidence type="ECO:0000259" key="3">
    <source>
        <dbReference type="PROSITE" id="PS50090"/>
    </source>
</evidence>
<dbReference type="Proteomes" id="UP001595843">
    <property type="component" value="Unassembled WGS sequence"/>
</dbReference>
<dbReference type="InterPro" id="IPR017930">
    <property type="entry name" value="Myb_dom"/>
</dbReference>
<dbReference type="InterPro" id="IPR009057">
    <property type="entry name" value="Homeodomain-like_sf"/>
</dbReference>
<sequence length="192" mass="22653">MKGRCWTDEEDQLLAETVLQAVREGGNQLDAFEKVSRKIGRTPGACGFRWNAVVRKREAEAFQMAKKQRVVSQLKRKQEPPFSLKDVVRYLKTFEDEYRKSREHLHRLEVDRKAKERALRDIAQENRRLKEEWEAFQNFQTEIKDRYSTLVKMLETARSMKEEMPEGEEFGTEKVDYEKSGTAVDTKQETNS</sequence>
<dbReference type="PROSITE" id="PS50090">
    <property type="entry name" value="MYB_LIKE"/>
    <property type="match status" value="1"/>
</dbReference>
<keyword evidence="1" id="KW-0175">Coiled coil</keyword>
<dbReference type="InterPro" id="IPR001005">
    <property type="entry name" value="SANT/Myb"/>
</dbReference>
<feature type="compositionally biased region" description="Polar residues" evidence="2">
    <location>
        <begin position="183"/>
        <end position="192"/>
    </location>
</feature>
<dbReference type="PANTHER" id="PTHR41302:SF2">
    <property type="entry name" value="PRESPORE SPECIFIC TRANSCRIPTIONAL ACTIVATOR RSFA"/>
    <property type="match status" value="1"/>
</dbReference>
<evidence type="ECO:0000256" key="1">
    <source>
        <dbReference type="SAM" id="Coils"/>
    </source>
</evidence>
<feature type="region of interest" description="Disordered" evidence="2">
    <location>
        <begin position="159"/>
        <end position="192"/>
    </location>
</feature>
<dbReference type="SUPFAM" id="SSF90257">
    <property type="entry name" value="Myosin rod fragments"/>
    <property type="match status" value="1"/>
</dbReference>
<evidence type="ECO:0000313" key="5">
    <source>
        <dbReference type="EMBL" id="MFC4077040.1"/>
    </source>
</evidence>
<dbReference type="Gene3D" id="1.10.10.60">
    <property type="entry name" value="Homeodomain-like"/>
    <property type="match status" value="1"/>
</dbReference>
<feature type="domain" description="Myb-like" evidence="3">
    <location>
        <begin position="1"/>
        <end position="54"/>
    </location>
</feature>
<feature type="domain" description="HTH myb-type" evidence="4">
    <location>
        <begin position="1"/>
        <end position="58"/>
    </location>
</feature>
<comment type="caution">
    <text evidence="5">The sequence shown here is derived from an EMBL/GenBank/DDBJ whole genome shotgun (WGS) entry which is preliminary data.</text>
</comment>
<evidence type="ECO:0000256" key="2">
    <source>
        <dbReference type="SAM" id="MobiDB-lite"/>
    </source>
</evidence>
<accession>A0ABV8JFA8</accession>
<dbReference type="NCBIfam" id="TIGR02894">
    <property type="entry name" value="DNA_bind_RsfA"/>
    <property type="match status" value="1"/>
</dbReference>
<evidence type="ECO:0000313" key="6">
    <source>
        <dbReference type="Proteomes" id="UP001595843"/>
    </source>
</evidence>
<dbReference type="Pfam" id="PF13921">
    <property type="entry name" value="Myb_DNA-bind_6"/>
    <property type="match status" value="1"/>
</dbReference>
<dbReference type="InterPro" id="IPR014243">
    <property type="entry name" value="RsfA-like"/>
</dbReference>
<dbReference type="PANTHER" id="PTHR41302">
    <property type="entry name" value="PRESPORE-SPECIFIC TRANSCRIPTIONAL REGULATOR RSFA-RELATED"/>
    <property type="match status" value="1"/>
</dbReference>
<proteinExistence type="predicted"/>